<dbReference type="GO" id="GO:0006567">
    <property type="term" value="P:L-threonine catabolic process"/>
    <property type="evidence" value="ECO:0007669"/>
    <property type="project" value="TreeGrafter"/>
</dbReference>
<evidence type="ECO:0000313" key="8">
    <source>
        <dbReference type="EMBL" id="ABE39000.1"/>
    </source>
</evidence>
<dbReference type="PANTHER" id="PTHR48097">
    <property type="entry name" value="L-THREONINE ALDOLASE-RELATED"/>
    <property type="match status" value="1"/>
</dbReference>
<evidence type="ECO:0000256" key="4">
    <source>
        <dbReference type="ARBA" id="ARBA00022898"/>
    </source>
</evidence>
<dbReference type="Gene3D" id="3.40.640.10">
    <property type="entry name" value="Type I PLP-dependent aspartate aminotransferase-like (Major domain)"/>
    <property type="match status" value="1"/>
</dbReference>
<dbReference type="EMBL" id="CP000283">
    <property type="protein sequence ID" value="ABE39000.1"/>
    <property type="molecule type" value="Genomic_DNA"/>
</dbReference>
<keyword evidence="4" id="KW-0663">Pyridoxal phosphate</keyword>
<evidence type="ECO:0000313" key="9">
    <source>
        <dbReference type="Proteomes" id="UP000001818"/>
    </source>
</evidence>
<dbReference type="AlphaFoldDB" id="Q13A89"/>
<dbReference type="GO" id="GO:0006545">
    <property type="term" value="P:glycine biosynthetic process"/>
    <property type="evidence" value="ECO:0007669"/>
    <property type="project" value="TreeGrafter"/>
</dbReference>
<dbReference type="SUPFAM" id="SSF53383">
    <property type="entry name" value="PLP-dependent transferases"/>
    <property type="match status" value="1"/>
</dbReference>
<evidence type="ECO:0000259" key="7">
    <source>
        <dbReference type="Pfam" id="PF01212"/>
    </source>
</evidence>
<dbReference type="GO" id="GO:0008732">
    <property type="term" value="F:L-allo-threonine aldolase activity"/>
    <property type="evidence" value="ECO:0007669"/>
    <property type="project" value="TreeGrafter"/>
</dbReference>
<comment type="similarity">
    <text evidence="2">Belongs to the threonine aldolase family.</text>
</comment>
<dbReference type="InterPro" id="IPR015424">
    <property type="entry name" value="PyrdxlP-dep_Trfase"/>
</dbReference>
<comment type="subunit">
    <text evidence="3">Homotetramer.</text>
</comment>
<dbReference type="PANTHER" id="PTHR48097:SF9">
    <property type="entry name" value="L-THREONINE ALDOLASE"/>
    <property type="match status" value="1"/>
</dbReference>
<dbReference type="InterPro" id="IPR023603">
    <property type="entry name" value="Low_specificity_L-TA-like"/>
</dbReference>
<dbReference type="InterPro" id="IPR001597">
    <property type="entry name" value="ArAA_b-elim_lyase/Thr_aldolase"/>
</dbReference>
<feature type="domain" description="Aromatic amino acid beta-eliminating lyase/threonine aldolase" evidence="7">
    <location>
        <begin position="51"/>
        <end position="331"/>
    </location>
</feature>
<organism evidence="8 9">
    <name type="scientific">Rhodopseudomonas palustris (strain BisB5)</name>
    <dbReference type="NCBI Taxonomy" id="316057"/>
    <lineage>
        <taxon>Bacteria</taxon>
        <taxon>Pseudomonadati</taxon>
        <taxon>Pseudomonadota</taxon>
        <taxon>Alphaproteobacteria</taxon>
        <taxon>Hyphomicrobiales</taxon>
        <taxon>Nitrobacteraceae</taxon>
        <taxon>Rhodopseudomonas</taxon>
    </lineage>
</organism>
<dbReference type="GO" id="GO:0005829">
    <property type="term" value="C:cytosol"/>
    <property type="evidence" value="ECO:0007669"/>
    <property type="project" value="TreeGrafter"/>
</dbReference>
<accession>Q13A89</accession>
<dbReference type="Proteomes" id="UP000001818">
    <property type="component" value="Chromosome"/>
</dbReference>
<dbReference type="InterPro" id="IPR015422">
    <property type="entry name" value="PyrdxlP-dep_Trfase_small"/>
</dbReference>
<feature type="region of interest" description="Disordered" evidence="6">
    <location>
        <begin position="1"/>
        <end position="25"/>
    </location>
</feature>
<evidence type="ECO:0000256" key="6">
    <source>
        <dbReference type="SAM" id="MobiDB-lite"/>
    </source>
</evidence>
<gene>
    <name evidence="8" type="ordered locus">RPD_1764</name>
</gene>
<proteinExistence type="inferred from homology"/>
<keyword evidence="8" id="KW-0456">Lyase</keyword>
<protein>
    <submittedName>
        <fullName evidence="8">Threonine aldolase</fullName>
        <ecNumber evidence="8">4.1.2.5</ecNumber>
    </submittedName>
</protein>
<dbReference type="KEGG" id="rpd:RPD_1764"/>
<sequence>MRRVVAGTSRSIAERSANRTHSASRRRCANLPLMAYIPALPDSNAPPVRINLLSDTQTRPSAAMREAMARAEVGDEQMGDDPTVNALNERVAALLGKQAAVFLPSGTMCNVTATLSTCRPGDEIIAHRTAHILSREGGAHAAIGGFQITPLDGDDGQFSLDAFRAALHPRSRYQPPQTMVSVEQTANIGGGTIWPQATLDAIAAAGKAAGLVTHMDGARLMNAVVATGITARDMAAGWDSVWIDFSKGLGAPVGASLAGSRDFIDEVWRWKQRLGGSMRQAGVIAAACNYALDHHVERLAEDHAHARALAAGLAQIAGVEVQEPQTNLVFFSPEGAGLGGEAMVAALRQRGVLLATMDGRIRACTHLDVSRDMIDETIGLVREILRRQ</sequence>
<dbReference type="InterPro" id="IPR015421">
    <property type="entry name" value="PyrdxlP-dep_Trfase_major"/>
</dbReference>
<name>Q13A89_RHOPS</name>
<evidence type="ECO:0000256" key="2">
    <source>
        <dbReference type="ARBA" id="ARBA00006966"/>
    </source>
</evidence>
<evidence type="ECO:0000256" key="5">
    <source>
        <dbReference type="PIRSR" id="PIRSR017617-1"/>
    </source>
</evidence>
<dbReference type="Gene3D" id="3.90.1150.10">
    <property type="entry name" value="Aspartate Aminotransferase, domain 1"/>
    <property type="match status" value="1"/>
</dbReference>
<reference evidence="8 9" key="1">
    <citation type="submission" date="2006-03" db="EMBL/GenBank/DDBJ databases">
        <title>Complete sequence of Rhodopseudomonas palustris BisB5.</title>
        <authorList>
            <consortium name="US DOE Joint Genome Institute"/>
            <person name="Copeland A."/>
            <person name="Lucas S."/>
            <person name="Lapidus A."/>
            <person name="Barry K."/>
            <person name="Detter J.C."/>
            <person name="Glavina del Rio T."/>
            <person name="Hammon N."/>
            <person name="Israni S."/>
            <person name="Dalin E."/>
            <person name="Tice H."/>
            <person name="Pitluck S."/>
            <person name="Chain P."/>
            <person name="Malfatti S."/>
            <person name="Shin M."/>
            <person name="Vergez L."/>
            <person name="Schmutz J."/>
            <person name="Larimer F."/>
            <person name="Land M."/>
            <person name="Hauser L."/>
            <person name="Pelletier D.A."/>
            <person name="Kyrpides N."/>
            <person name="Lykidis A."/>
            <person name="Oda Y."/>
            <person name="Harwood C.S."/>
            <person name="Richardson P."/>
        </authorList>
    </citation>
    <scope>NUCLEOTIDE SEQUENCE [LARGE SCALE GENOMIC DNA]</scope>
    <source>
        <strain evidence="8 9">BisB5</strain>
    </source>
</reference>
<dbReference type="HOGENOM" id="CLU_029381_0_4_5"/>
<dbReference type="Pfam" id="PF01212">
    <property type="entry name" value="Beta_elim_lyase"/>
    <property type="match status" value="1"/>
</dbReference>
<dbReference type="NCBIfam" id="NF041359">
    <property type="entry name" value="GntG_guanitoxin"/>
    <property type="match status" value="1"/>
</dbReference>
<comment type="cofactor">
    <cofactor evidence="1">
        <name>pyridoxal 5'-phosphate</name>
        <dbReference type="ChEBI" id="CHEBI:597326"/>
    </cofactor>
</comment>
<dbReference type="EC" id="4.1.2.5" evidence="8"/>
<dbReference type="eggNOG" id="COG2008">
    <property type="taxonomic scope" value="Bacteria"/>
</dbReference>
<dbReference type="FunFam" id="3.40.640.10:FF:000184">
    <property type="entry name" value="Putative threonine aldolase"/>
    <property type="match status" value="1"/>
</dbReference>
<dbReference type="PIRSF" id="PIRSF017617">
    <property type="entry name" value="Thr_aldolase"/>
    <property type="match status" value="1"/>
</dbReference>
<evidence type="ECO:0000256" key="3">
    <source>
        <dbReference type="ARBA" id="ARBA00011881"/>
    </source>
</evidence>
<evidence type="ECO:0000256" key="1">
    <source>
        <dbReference type="ARBA" id="ARBA00001933"/>
    </source>
</evidence>
<dbReference type="STRING" id="316057.RPD_1764"/>
<feature type="modified residue" description="N6-(pyridoxal phosphate)lysine" evidence="5">
    <location>
        <position position="247"/>
    </location>
</feature>